<name>A0A0R2MRK8_9LACO</name>
<reference evidence="1 2" key="1">
    <citation type="journal article" date="2015" name="Genome Announc.">
        <title>Expanding the biotechnology potential of lactobacilli through comparative genomics of 213 strains and associated genera.</title>
        <authorList>
            <person name="Sun Z."/>
            <person name="Harris H.M."/>
            <person name="McCann A."/>
            <person name="Guo C."/>
            <person name="Argimon S."/>
            <person name="Zhang W."/>
            <person name="Yang X."/>
            <person name="Jeffery I.B."/>
            <person name="Cooney J.C."/>
            <person name="Kagawa T.F."/>
            <person name="Liu W."/>
            <person name="Song Y."/>
            <person name="Salvetti E."/>
            <person name="Wrobel A."/>
            <person name="Rasinkangas P."/>
            <person name="Parkhill J."/>
            <person name="Rea M.C."/>
            <person name="O'Sullivan O."/>
            <person name="Ritari J."/>
            <person name="Douillard F.P."/>
            <person name="Paul Ross R."/>
            <person name="Yang R."/>
            <person name="Briner A.E."/>
            <person name="Felis G.E."/>
            <person name="de Vos W.M."/>
            <person name="Barrangou R."/>
            <person name="Klaenhammer T.R."/>
            <person name="Caufield P.W."/>
            <person name="Cui Y."/>
            <person name="Zhang H."/>
            <person name="O'Toole P.W."/>
        </authorList>
    </citation>
    <scope>NUCLEOTIDE SEQUENCE [LARGE SCALE GENOMIC DNA]</scope>
    <source>
        <strain evidence="1 2">LMG 26013</strain>
    </source>
</reference>
<organism evidence="1 2">
    <name type="scientific">Lactiplantibacillus xiangfangensis</name>
    <dbReference type="NCBI Taxonomy" id="942150"/>
    <lineage>
        <taxon>Bacteria</taxon>
        <taxon>Bacillati</taxon>
        <taxon>Bacillota</taxon>
        <taxon>Bacilli</taxon>
        <taxon>Lactobacillales</taxon>
        <taxon>Lactobacillaceae</taxon>
        <taxon>Lactiplantibacillus</taxon>
    </lineage>
</organism>
<dbReference type="InterPro" id="IPR007351">
    <property type="entry name" value="YjbR"/>
</dbReference>
<dbReference type="PATRIC" id="fig|942150.3.peg.390"/>
<gene>
    <name evidence="1" type="ORF">IV64_GL000383</name>
</gene>
<dbReference type="InterPro" id="IPR058532">
    <property type="entry name" value="YjbR/MT2646/Rv2570-like"/>
</dbReference>
<dbReference type="PANTHER" id="PTHR35145:SF1">
    <property type="entry name" value="CYTOPLASMIC PROTEIN"/>
    <property type="match status" value="1"/>
</dbReference>
<comment type="caution">
    <text evidence="1">The sequence shown here is derived from an EMBL/GenBank/DDBJ whole genome shotgun (WGS) entry which is preliminary data.</text>
</comment>
<dbReference type="STRING" id="942150.IV64_GL000383"/>
<evidence type="ECO:0000313" key="1">
    <source>
        <dbReference type="EMBL" id="KRO14811.1"/>
    </source>
</evidence>
<dbReference type="Pfam" id="PF04237">
    <property type="entry name" value="YjbR"/>
    <property type="match status" value="1"/>
</dbReference>
<evidence type="ECO:0008006" key="3">
    <source>
        <dbReference type="Google" id="ProtNLM"/>
    </source>
</evidence>
<dbReference type="RefSeq" id="WP_057705189.1">
    <property type="nucleotide sequence ID" value="NZ_JQCL01000006.1"/>
</dbReference>
<sequence>MAELTFKDKKIDFNRLVTFGFQASGTSYTYQAPIVDDQFLLTITATKPNQLTTHVTDMNTNEEYVLHLTPQAHGKFVGKVATAYQQVLDQIEANCMVSNVFQAAQVQAVMTHVEQTYGDQLEFLWKKFPKNAVWRRADTHKWYAALLTVQRQKLGLDGAKEVTVLDMRAQPEVVEQLVDNVTYFPGYHMNKRNWLTIILDGSVPMPTIVARLQASYQLAK</sequence>
<dbReference type="PANTHER" id="PTHR35145">
    <property type="entry name" value="CYTOPLASMIC PROTEIN-RELATED"/>
    <property type="match status" value="1"/>
</dbReference>
<proteinExistence type="predicted"/>
<protein>
    <recommendedName>
        <fullName evidence="3">MmcQ family protein</fullName>
    </recommendedName>
</protein>
<dbReference type="SUPFAM" id="SSF142906">
    <property type="entry name" value="YjbR-like"/>
    <property type="match status" value="1"/>
</dbReference>
<dbReference type="EMBL" id="JQCL01000006">
    <property type="protein sequence ID" value="KRO14811.1"/>
    <property type="molecule type" value="Genomic_DNA"/>
</dbReference>
<dbReference type="Proteomes" id="UP000051783">
    <property type="component" value="Unassembled WGS sequence"/>
</dbReference>
<accession>A0A0R2MRK8</accession>
<dbReference type="Gene3D" id="3.90.1150.30">
    <property type="match status" value="1"/>
</dbReference>
<evidence type="ECO:0000313" key="2">
    <source>
        <dbReference type="Proteomes" id="UP000051783"/>
    </source>
</evidence>
<dbReference type="AlphaFoldDB" id="A0A0R2MRK8"/>
<dbReference type="InterPro" id="IPR038056">
    <property type="entry name" value="YjbR-like_sf"/>
</dbReference>
<dbReference type="OrthoDB" id="9789813at2"/>
<keyword evidence="2" id="KW-1185">Reference proteome</keyword>